<feature type="compositionally biased region" description="Polar residues" evidence="1">
    <location>
        <begin position="49"/>
        <end position="66"/>
    </location>
</feature>
<dbReference type="GeneID" id="54463129"/>
<dbReference type="RefSeq" id="XP_033573157.1">
    <property type="nucleotide sequence ID" value="XM_033722236.1"/>
</dbReference>
<feature type="region of interest" description="Disordered" evidence="1">
    <location>
        <begin position="142"/>
        <end position="181"/>
    </location>
</feature>
<sequence length="181" mass="19401">MGTSGLNDNASTSSSSSANTPMGQQTYQTTEISNTQTELDPPETKSAKPLQSESREANSVNPSTPVGSAKGVLVLDLKGIPIRRGGPHPSLQRTASGQLFQENRSDLTREWSSSSLDNLDLEAPFNYNIDDRVVHPPMSDEEFEALPEWDDSKNDGEADNEGGGMPLNGVERAPIDGGAER</sequence>
<accession>A0A6A6YCF6</accession>
<feature type="compositionally biased region" description="Polar residues" evidence="1">
    <location>
        <begin position="21"/>
        <end position="38"/>
    </location>
</feature>
<dbReference type="OrthoDB" id="10425121at2759"/>
<evidence type="ECO:0000313" key="3">
    <source>
        <dbReference type="Proteomes" id="UP000504636"/>
    </source>
</evidence>
<protein>
    <submittedName>
        <fullName evidence="2 4">Uncharacterized protein</fullName>
    </submittedName>
</protein>
<gene>
    <name evidence="2 4" type="ORF">BDZ99DRAFT_479471</name>
</gene>
<dbReference type="AlphaFoldDB" id="A0A6A6YCF6"/>
<keyword evidence="3" id="KW-1185">Reference proteome</keyword>
<feature type="region of interest" description="Disordered" evidence="1">
    <location>
        <begin position="1"/>
        <end position="71"/>
    </location>
</feature>
<organism evidence="2">
    <name type="scientific">Mytilinidion resinicola</name>
    <dbReference type="NCBI Taxonomy" id="574789"/>
    <lineage>
        <taxon>Eukaryota</taxon>
        <taxon>Fungi</taxon>
        <taxon>Dikarya</taxon>
        <taxon>Ascomycota</taxon>
        <taxon>Pezizomycotina</taxon>
        <taxon>Dothideomycetes</taxon>
        <taxon>Pleosporomycetidae</taxon>
        <taxon>Mytilinidiales</taxon>
        <taxon>Mytilinidiaceae</taxon>
        <taxon>Mytilinidion</taxon>
    </lineage>
</organism>
<evidence type="ECO:0000256" key="1">
    <source>
        <dbReference type="SAM" id="MobiDB-lite"/>
    </source>
</evidence>
<evidence type="ECO:0000313" key="2">
    <source>
        <dbReference type="EMBL" id="KAF2806193.1"/>
    </source>
</evidence>
<reference evidence="4" key="2">
    <citation type="submission" date="2020-04" db="EMBL/GenBank/DDBJ databases">
        <authorList>
            <consortium name="NCBI Genome Project"/>
        </authorList>
    </citation>
    <scope>NUCLEOTIDE SEQUENCE</scope>
    <source>
        <strain evidence="4">CBS 304.34</strain>
    </source>
</reference>
<reference evidence="2 4" key="1">
    <citation type="journal article" date="2020" name="Stud. Mycol.">
        <title>101 Dothideomycetes genomes: a test case for predicting lifestyles and emergence of pathogens.</title>
        <authorList>
            <person name="Haridas S."/>
            <person name="Albert R."/>
            <person name="Binder M."/>
            <person name="Bloem J."/>
            <person name="Labutti K."/>
            <person name="Salamov A."/>
            <person name="Andreopoulos B."/>
            <person name="Baker S."/>
            <person name="Barry K."/>
            <person name="Bills G."/>
            <person name="Bluhm B."/>
            <person name="Cannon C."/>
            <person name="Castanera R."/>
            <person name="Culley D."/>
            <person name="Daum C."/>
            <person name="Ezra D."/>
            <person name="Gonzalez J."/>
            <person name="Henrissat B."/>
            <person name="Kuo A."/>
            <person name="Liang C."/>
            <person name="Lipzen A."/>
            <person name="Lutzoni F."/>
            <person name="Magnuson J."/>
            <person name="Mondo S."/>
            <person name="Nolan M."/>
            <person name="Ohm R."/>
            <person name="Pangilinan J."/>
            <person name="Park H.-J."/>
            <person name="Ramirez L."/>
            <person name="Alfaro M."/>
            <person name="Sun H."/>
            <person name="Tritt A."/>
            <person name="Yoshinaga Y."/>
            <person name="Zwiers L.-H."/>
            <person name="Turgeon B."/>
            <person name="Goodwin S."/>
            <person name="Spatafora J."/>
            <person name="Crous P."/>
            <person name="Grigoriev I."/>
        </authorList>
    </citation>
    <scope>NUCLEOTIDE SEQUENCE</scope>
    <source>
        <strain evidence="2 4">CBS 304.34</strain>
    </source>
</reference>
<feature type="compositionally biased region" description="Low complexity" evidence="1">
    <location>
        <begin position="9"/>
        <end position="20"/>
    </location>
</feature>
<evidence type="ECO:0000313" key="4">
    <source>
        <dbReference type="RefSeq" id="XP_033573157.1"/>
    </source>
</evidence>
<reference evidence="4" key="3">
    <citation type="submission" date="2025-04" db="UniProtKB">
        <authorList>
            <consortium name="RefSeq"/>
        </authorList>
    </citation>
    <scope>IDENTIFICATION</scope>
    <source>
        <strain evidence="4">CBS 304.34</strain>
    </source>
</reference>
<dbReference type="EMBL" id="MU003707">
    <property type="protein sequence ID" value="KAF2806193.1"/>
    <property type="molecule type" value="Genomic_DNA"/>
</dbReference>
<proteinExistence type="predicted"/>
<feature type="region of interest" description="Disordered" evidence="1">
    <location>
        <begin position="80"/>
        <end position="99"/>
    </location>
</feature>
<dbReference type="Proteomes" id="UP000504636">
    <property type="component" value="Unplaced"/>
</dbReference>
<name>A0A6A6YCF6_9PEZI</name>